<evidence type="ECO:0000313" key="1">
    <source>
        <dbReference type="EMBL" id="SVA88726.1"/>
    </source>
</evidence>
<feature type="non-terminal residue" evidence="1">
    <location>
        <position position="61"/>
    </location>
</feature>
<organism evidence="1">
    <name type="scientific">marine metagenome</name>
    <dbReference type="NCBI Taxonomy" id="408172"/>
    <lineage>
        <taxon>unclassified sequences</taxon>
        <taxon>metagenomes</taxon>
        <taxon>ecological metagenomes</taxon>
    </lineage>
</organism>
<accession>A0A381ZHI6</accession>
<reference evidence="1" key="1">
    <citation type="submission" date="2018-05" db="EMBL/GenBank/DDBJ databases">
        <authorList>
            <person name="Lanie J.A."/>
            <person name="Ng W.-L."/>
            <person name="Kazmierczak K.M."/>
            <person name="Andrzejewski T.M."/>
            <person name="Davidsen T.M."/>
            <person name="Wayne K.J."/>
            <person name="Tettelin H."/>
            <person name="Glass J.I."/>
            <person name="Rusch D."/>
            <person name="Podicherti R."/>
            <person name="Tsui H.-C.T."/>
            <person name="Winkler M.E."/>
        </authorList>
    </citation>
    <scope>NUCLEOTIDE SEQUENCE</scope>
</reference>
<dbReference type="AlphaFoldDB" id="A0A381ZHI6"/>
<name>A0A381ZHI6_9ZZZZ</name>
<gene>
    <name evidence="1" type="ORF">METZ01_LOCUS141580</name>
</gene>
<protein>
    <submittedName>
        <fullName evidence="1">Uncharacterized protein</fullName>
    </submittedName>
</protein>
<proteinExistence type="predicted"/>
<sequence>MPESTLRLGTANSGVPAKTMRGLLLTISRLMRTLNYGGRQSPRLPNSISLGLLRLFHDFLL</sequence>
<dbReference type="EMBL" id="UINC01021349">
    <property type="protein sequence ID" value="SVA88726.1"/>
    <property type="molecule type" value="Genomic_DNA"/>
</dbReference>